<evidence type="ECO:0000313" key="10">
    <source>
        <dbReference type="Proteomes" id="UP001204015"/>
    </source>
</evidence>
<dbReference type="SUPFAM" id="SSF56935">
    <property type="entry name" value="Porins"/>
    <property type="match status" value="1"/>
</dbReference>
<keyword evidence="4 7" id="KW-0812">Transmembrane</keyword>
<dbReference type="Gene3D" id="2.40.170.20">
    <property type="entry name" value="TonB-dependent receptor, beta-barrel domain"/>
    <property type="match status" value="1"/>
</dbReference>
<evidence type="ECO:0000256" key="6">
    <source>
        <dbReference type="ARBA" id="ARBA00023237"/>
    </source>
</evidence>
<dbReference type="InterPro" id="IPR036942">
    <property type="entry name" value="Beta-barrel_TonB_sf"/>
</dbReference>
<dbReference type="InterPro" id="IPR023996">
    <property type="entry name" value="TonB-dep_OMP_SusC/RagA"/>
</dbReference>
<keyword evidence="3 7" id="KW-1134">Transmembrane beta strand</keyword>
<comment type="caution">
    <text evidence="9">The sequence shown here is derived from an EMBL/GenBank/DDBJ whole genome shotgun (WGS) entry which is preliminary data.</text>
</comment>
<comment type="subcellular location">
    <subcellularLocation>
        <location evidence="1 7">Cell outer membrane</location>
        <topology evidence="1 7">Multi-pass membrane protein</topology>
    </subcellularLocation>
</comment>
<evidence type="ECO:0000256" key="3">
    <source>
        <dbReference type="ARBA" id="ARBA00022452"/>
    </source>
</evidence>
<reference evidence="9 10" key="1">
    <citation type="submission" date="2022-06" db="EMBL/GenBank/DDBJ databases">
        <title>A taxonomic note on the genus Prevotella: Description of four novel genera and emended description of the genera Hallella and Xylanibacter.</title>
        <authorList>
            <person name="Hitch T.C.A."/>
        </authorList>
    </citation>
    <scope>NUCLEOTIDE SEQUENCE [LARGE SCALE GENOMIC DNA]</scope>
    <source>
        <strain evidence="9 10">DSM 100619</strain>
    </source>
</reference>
<keyword evidence="5 7" id="KW-0472">Membrane</keyword>
<keyword evidence="6 7" id="KW-0998">Cell outer membrane</keyword>
<dbReference type="NCBIfam" id="TIGR04056">
    <property type="entry name" value="OMP_RagA_SusC"/>
    <property type="match status" value="1"/>
</dbReference>
<evidence type="ECO:0000313" key="9">
    <source>
        <dbReference type="EMBL" id="MCO6025327.1"/>
    </source>
</evidence>
<organism evidence="9 10">
    <name type="scientific">Segatella cerevisiae</name>
    <dbReference type="NCBI Taxonomy" id="2053716"/>
    <lineage>
        <taxon>Bacteria</taxon>
        <taxon>Pseudomonadati</taxon>
        <taxon>Bacteroidota</taxon>
        <taxon>Bacteroidia</taxon>
        <taxon>Bacteroidales</taxon>
        <taxon>Prevotellaceae</taxon>
        <taxon>Segatella</taxon>
    </lineage>
</organism>
<evidence type="ECO:0000256" key="4">
    <source>
        <dbReference type="ARBA" id="ARBA00022692"/>
    </source>
</evidence>
<evidence type="ECO:0000256" key="8">
    <source>
        <dbReference type="SAM" id="MobiDB-lite"/>
    </source>
</evidence>
<evidence type="ECO:0000256" key="5">
    <source>
        <dbReference type="ARBA" id="ARBA00023136"/>
    </source>
</evidence>
<keyword evidence="10" id="KW-1185">Reference proteome</keyword>
<name>A0ABT1BW69_9BACT</name>
<evidence type="ECO:0000256" key="1">
    <source>
        <dbReference type="ARBA" id="ARBA00004571"/>
    </source>
</evidence>
<sequence>MKDASATAIYGTQAANGVIVITTKKGKMGKPSVNFSSSIGFTSRPDYSQFNLMNSKQRIQVSKEVVQNGYLYSSVPYDTGYEGALFDLYDKKITLDQFNDEVAKYETMNTDWLKLLCQNALNQDYSASISGGSQNIRYYNSLGYTNSKGTTKGDNSTRYTLTSNLDASLSNSLKISTKLNFSNQDNDGFYTTNPYTYALQTSRTVSPDEYYTTQVNQIAGLSGNYPLKYNIFNELQHTGNKAKVREFNGSIGLNYNIMTGLKLETLAALAYSNSLNYQWADERSYYIAQIRGYDYGSVPAGGEEEKSSRLPHGGTLNYNETNNTTYDGRIQLSYSKIFGKKGEHVVNAMGGYEIRSAQYSGFNDVEWGYFPDRGLNISYEYDTGTSGSVNPSSNSSLQKHTAARTETRNNTISGYATLVYAYKNRYILNGNIRADASNRFGQYTNHKVLPVWSVSGRWKVNDEKWLRNWTFLNDLSLRASYGLQGNIPTNVGPNLIVKYISPTINRFSGNYQLGISRLPYPNLRWEKTASTNLGMDFSLLNGRIGGTIDYYLRKGKDIIFNLPVASEYGTTTTYRNGANLKNTGLEISMDFVAIRSKDLTWTISPNYSKNTNNISNTSQQSYTYLDYLAGNAYNNGRPVNAVYAWKFTGLDHNTGYAMFDKCSTTQTDVTLSKDPTTYLKYCGSSDPKFNGGISSSLRFKAFTLMAQFAYSFGSVRRLNNVFDGTMTMPEPQTNLITEMLDRWKKPGDEATTNIPGIVFNGTNGYMIYTPAGLLNSYDMYNYSDQRVVSGDFFRCRNLTLAYTFPLEVIRKLGLTGLTCSINVSNPFTICSSKLQGQDPEVASTGTVALPIVKTYSFSINLNL</sequence>
<feature type="region of interest" description="Disordered" evidence="8">
    <location>
        <begin position="300"/>
        <end position="320"/>
    </location>
</feature>
<gene>
    <name evidence="9" type="ORF">NG821_05650</name>
</gene>
<accession>A0ABT1BW69</accession>
<evidence type="ECO:0000256" key="2">
    <source>
        <dbReference type="ARBA" id="ARBA00022448"/>
    </source>
</evidence>
<keyword evidence="2 7" id="KW-0813">Transport</keyword>
<protein>
    <submittedName>
        <fullName evidence="9">SusC/RagA family TonB-linked outer membrane protein</fullName>
    </submittedName>
</protein>
<comment type="similarity">
    <text evidence="7">Belongs to the TonB-dependent receptor family.</text>
</comment>
<evidence type="ECO:0000256" key="7">
    <source>
        <dbReference type="PROSITE-ProRule" id="PRU01360"/>
    </source>
</evidence>
<dbReference type="InterPro" id="IPR039426">
    <property type="entry name" value="TonB-dep_rcpt-like"/>
</dbReference>
<proteinExistence type="inferred from homology"/>
<dbReference type="PROSITE" id="PS52016">
    <property type="entry name" value="TONB_DEPENDENT_REC_3"/>
    <property type="match status" value="1"/>
</dbReference>
<dbReference type="EMBL" id="JAMXLY010000015">
    <property type="protein sequence ID" value="MCO6025327.1"/>
    <property type="molecule type" value="Genomic_DNA"/>
</dbReference>
<dbReference type="Proteomes" id="UP001204015">
    <property type="component" value="Unassembled WGS sequence"/>
</dbReference>